<name>A0AAW2W1J8_9LAMI</name>
<evidence type="ECO:0000256" key="1">
    <source>
        <dbReference type="ARBA" id="ARBA00010746"/>
    </source>
</evidence>
<evidence type="ECO:0000313" key="5">
    <source>
        <dbReference type="EMBL" id="KAL0434006.1"/>
    </source>
</evidence>
<dbReference type="PANTHER" id="PTHR21495">
    <property type="entry name" value="NUCLEOPORIN-RELATED"/>
    <property type="match status" value="1"/>
</dbReference>
<dbReference type="EMBL" id="JACGWN010000009">
    <property type="protein sequence ID" value="KAL0434006.1"/>
    <property type="molecule type" value="Genomic_DNA"/>
</dbReference>
<dbReference type="Pfam" id="PF03018">
    <property type="entry name" value="Dirigent"/>
    <property type="match status" value="1"/>
</dbReference>
<comment type="similarity">
    <text evidence="1 4">Belongs to the plant dirigent protein family.</text>
</comment>
<evidence type="ECO:0000256" key="3">
    <source>
        <dbReference type="ARBA" id="ARBA00022525"/>
    </source>
</evidence>
<reference evidence="5" key="2">
    <citation type="journal article" date="2024" name="Plant">
        <title>Genomic evolution and insights into agronomic trait innovations of Sesamum species.</title>
        <authorList>
            <person name="Miao H."/>
            <person name="Wang L."/>
            <person name="Qu L."/>
            <person name="Liu H."/>
            <person name="Sun Y."/>
            <person name="Le M."/>
            <person name="Wang Q."/>
            <person name="Wei S."/>
            <person name="Zheng Y."/>
            <person name="Lin W."/>
            <person name="Duan Y."/>
            <person name="Cao H."/>
            <person name="Xiong S."/>
            <person name="Wang X."/>
            <person name="Wei L."/>
            <person name="Li C."/>
            <person name="Ma Q."/>
            <person name="Ju M."/>
            <person name="Zhao R."/>
            <person name="Li G."/>
            <person name="Mu C."/>
            <person name="Tian Q."/>
            <person name="Mei H."/>
            <person name="Zhang T."/>
            <person name="Gao T."/>
            <person name="Zhang H."/>
        </authorList>
    </citation>
    <scope>NUCLEOTIDE SEQUENCE</scope>
    <source>
        <strain evidence="5">KEN1</strain>
    </source>
</reference>
<dbReference type="Gene3D" id="2.40.480.10">
    <property type="entry name" value="Allene oxide cyclase-like"/>
    <property type="match status" value="1"/>
</dbReference>
<dbReference type="InterPro" id="IPR004265">
    <property type="entry name" value="Dirigent"/>
</dbReference>
<reference evidence="5" key="1">
    <citation type="submission" date="2020-06" db="EMBL/GenBank/DDBJ databases">
        <authorList>
            <person name="Li T."/>
            <person name="Hu X."/>
            <person name="Zhang T."/>
            <person name="Song X."/>
            <person name="Zhang H."/>
            <person name="Dai N."/>
            <person name="Sheng W."/>
            <person name="Hou X."/>
            <person name="Wei L."/>
        </authorList>
    </citation>
    <scope>NUCLEOTIDE SEQUENCE</scope>
    <source>
        <strain evidence="5">KEN1</strain>
        <tissue evidence="5">Leaf</tissue>
    </source>
</reference>
<sequence length="139" mass="15108">MATLPISSNGTSLDQNPKAVQNWVQNLNQATQKDDPLTLGPELSSELIGYAQGITTSTSVEELILFEPFTFVFTNKAYNESTLAVLGSTPMLQKYRELPIVGGTGVLRLARGLISYQAYAYNSTSGDGTIEVDMVVLHY</sequence>
<dbReference type="GO" id="GO:0009699">
    <property type="term" value="P:phenylpropanoid biosynthetic process"/>
    <property type="evidence" value="ECO:0007669"/>
    <property type="project" value="UniProtKB-ARBA"/>
</dbReference>
<keyword evidence="3 4" id="KW-0964">Secreted</keyword>
<comment type="function">
    <text evidence="4">Dirigent proteins impart stereoselectivity on the phenoxy radical-coupling reaction, yielding optically active lignans from two molecules of coniferyl alcohol in the biosynthesis of lignans, flavonolignans, and alkaloids and thus plays a central role in plant secondary metabolism.</text>
</comment>
<evidence type="ECO:0000256" key="2">
    <source>
        <dbReference type="ARBA" id="ARBA00011738"/>
    </source>
</evidence>
<comment type="caution">
    <text evidence="5">The sequence shown here is derived from an EMBL/GenBank/DDBJ whole genome shotgun (WGS) entry which is preliminary data.</text>
</comment>
<dbReference type="GO" id="GO:0048046">
    <property type="term" value="C:apoplast"/>
    <property type="evidence" value="ECO:0007669"/>
    <property type="project" value="UniProtKB-SubCell"/>
</dbReference>
<proteinExistence type="inferred from homology"/>
<dbReference type="InterPro" id="IPR044859">
    <property type="entry name" value="Allene_oxi_cyc_Dirigent"/>
</dbReference>
<comment type="subunit">
    <text evidence="2 4">Homodimer.</text>
</comment>
<accession>A0AAW2W1J8</accession>
<gene>
    <name evidence="5" type="ORF">Slati_2734900</name>
</gene>
<dbReference type="AlphaFoldDB" id="A0AAW2W1J8"/>
<evidence type="ECO:0000256" key="4">
    <source>
        <dbReference type="RuleBase" id="RU363099"/>
    </source>
</evidence>
<organism evidence="5">
    <name type="scientific">Sesamum latifolium</name>
    <dbReference type="NCBI Taxonomy" id="2727402"/>
    <lineage>
        <taxon>Eukaryota</taxon>
        <taxon>Viridiplantae</taxon>
        <taxon>Streptophyta</taxon>
        <taxon>Embryophyta</taxon>
        <taxon>Tracheophyta</taxon>
        <taxon>Spermatophyta</taxon>
        <taxon>Magnoliopsida</taxon>
        <taxon>eudicotyledons</taxon>
        <taxon>Gunneridae</taxon>
        <taxon>Pentapetalae</taxon>
        <taxon>asterids</taxon>
        <taxon>lamiids</taxon>
        <taxon>Lamiales</taxon>
        <taxon>Pedaliaceae</taxon>
        <taxon>Sesamum</taxon>
    </lineage>
</organism>
<protein>
    <recommendedName>
        <fullName evidence="4">Dirigent protein</fullName>
    </recommendedName>
</protein>
<comment type="subcellular location">
    <subcellularLocation>
        <location evidence="4">Secreted</location>
        <location evidence="4">Extracellular space</location>
        <location evidence="4">Apoplast</location>
    </subcellularLocation>
</comment>
<keyword evidence="4" id="KW-0052">Apoplast</keyword>